<dbReference type="SMART" id="SM00881">
    <property type="entry name" value="CoA_binding"/>
    <property type="match status" value="1"/>
</dbReference>
<dbReference type="NCBIfam" id="NF003991">
    <property type="entry name" value="PRK05472.1-5"/>
    <property type="match status" value="1"/>
</dbReference>
<comment type="function">
    <text evidence="7">Modulates transcription in response to changes in cellular NADH/NAD(+) redox state.</text>
</comment>
<dbReference type="PANTHER" id="PTHR35786">
    <property type="entry name" value="REDOX-SENSING TRANSCRIPTIONAL REPRESSOR REX"/>
    <property type="match status" value="1"/>
</dbReference>
<keyword evidence="1 7" id="KW-0963">Cytoplasm</keyword>
<evidence type="ECO:0000256" key="3">
    <source>
        <dbReference type="ARBA" id="ARBA00023015"/>
    </source>
</evidence>
<dbReference type="InterPro" id="IPR036291">
    <property type="entry name" value="NAD(P)-bd_dom_sf"/>
</dbReference>
<dbReference type="HAMAP" id="MF_01131">
    <property type="entry name" value="Rex"/>
    <property type="match status" value="1"/>
</dbReference>
<dbReference type="NCBIfam" id="NF003996">
    <property type="entry name" value="PRK05472.2-5"/>
    <property type="match status" value="1"/>
</dbReference>
<dbReference type="InterPro" id="IPR058203">
    <property type="entry name" value="Rex_bacilli-type"/>
</dbReference>
<evidence type="ECO:0000313" key="9">
    <source>
        <dbReference type="EMBL" id="MBB5176644.1"/>
    </source>
</evidence>
<dbReference type="Pfam" id="PF06971">
    <property type="entry name" value="Put_DNA-bind_N"/>
    <property type="match status" value="1"/>
</dbReference>
<dbReference type="PANTHER" id="PTHR35786:SF1">
    <property type="entry name" value="REDOX-SENSING TRANSCRIPTIONAL REPRESSOR REX 1"/>
    <property type="match status" value="1"/>
</dbReference>
<dbReference type="GO" id="GO:0051775">
    <property type="term" value="P:response to redox state"/>
    <property type="evidence" value="ECO:0007669"/>
    <property type="project" value="InterPro"/>
</dbReference>
<evidence type="ECO:0000256" key="1">
    <source>
        <dbReference type="ARBA" id="ARBA00022490"/>
    </source>
</evidence>
<keyword evidence="5 7" id="KW-0238">DNA-binding</keyword>
<comment type="similarity">
    <text evidence="7">Belongs to the transcriptional regulatory Rex family.</text>
</comment>
<evidence type="ECO:0000256" key="6">
    <source>
        <dbReference type="ARBA" id="ARBA00023163"/>
    </source>
</evidence>
<sequence length="211" mass="23634">MLKKRKIPNATLDRLPLYFKFFKQSEENGVDRVSSREISEALDIDSATIRRDFSYFGELGRKGYGYNVRALVKFFSEQVQGNGIKNVILIGTGNLGSALLNYNFTKIHDKINIAVAFDIDEEIVGSTINGVEVIDISELESVIKEINAEIAILTVPGQVGVELSHDIESYGIKGILNFTPEKLAVSEKVTVHNIDLSVEMQALLFYMKHKY</sequence>
<proteinExistence type="inferred from homology"/>
<dbReference type="NCBIfam" id="NF003995">
    <property type="entry name" value="PRK05472.2-4"/>
    <property type="match status" value="1"/>
</dbReference>
<evidence type="ECO:0000313" key="10">
    <source>
        <dbReference type="Proteomes" id="UP000579136"/>
    </source>
</evidence>
<dbReference type="EMBL" id="JACHHF010000011">
    <property type="protein sequence ID" value="MBB5176644.1"/>
    <property type="molecule type" value="Genomic_DNA"/>
</dbReference>
<dbReference type="InterPro" id="IPR022876">
    <property type="entry name" value="Tscrpt_rep_Rex"/>
</dbReference>
<feature type="DNA-binding region" description="H-T-H motif" evidence="7">
    <location>
        <begin position="17"/>
        <end position="56"/>
    </location>
</feature>
<dbReference type="InterPro" id="IPR036390">
    <property type="entry name" value="WH_DNA-bd_sf"/>
</dbReference>
<evidence type="ECO:0000256" key="2">
    <source>
        <dbReference type="ARBA" id="ARBA00022491"/>
    </source>
</evidence>
<dbReference type="GO" id="GO:0003700">
    <property type="term" value="F:DNA-binding transcription factor activity"/>
    <property type="evidence" value="ECO:0007669"/>
    <property type="project" value="UniProtKB-UniRule"/>
</dbReference>
<dbReference type="AlphaFoldDB" id="A0A9Q2CZZ4"/>
<dbReference type="Gene3D" id="1.10.10.10">
    <property type="entry name" value="Winged helix-like DNA-binding domain superfamily/Winged helix DNA-binding domain"/>
    <property type="match status" value="1"/>
</dbReference>
<dbReference type="NCBIfam" id="NF003989">
    <property type="entry name" value="PRK05472.1-3"/>
    <property type="match status" value="1"/>
</dbReference>
<gene>
    <name evidence="7" type="primary">rex</name>
    <name evidence="9" type="ORF">HNQ45_001533</name>
</gene>
<keyword evidence="3 7" id="KW-0805">Transcription regulation</keyword>
<keyword evidence="10" id="KW-1185">Reference proteome</keyword>
<name>A0A9Q2CZZ4_9STAP</name>
<dbReference type="Pfam" id="PF02629">
    <property type="entry name" value="CoA_binding"/>
    <property type="match status" value="1"/>
</dbReference>
<feature type="binding site" evidence="7">
    <location>
        <begin position="91"/>
        <end position="96"/>
    </location>
    <ligand>
        <name>NAD(+)</name>
        <dbReference type="ChEBI" id="CHEBI:57540"/>
    </ligand>
</feature>
<comment type="subcellular location">
    <subcellularLocation>
        <location evidence="7">Cytoplasm</location>
    </subcellularLocation>
</comment>
<dbReference type="Gene3D" id="3.40.50.720">
    <property type="entry name" value="NAD(P)-binding Rossmann-like Domain"/>
    <property type="match status" value="1"/>
</dbReference>
<dbReference type="Proteomes" id="UP000579136">
    <property type="component" value="Unassembled WGS sequence"/>
</dbReference>
<dbReference type="SUPFAM" id="SSF51735">
    <property type="entry name" value="NAD(P)-binding Rossmann-fold domains"/>
    <property type="match status" value="1"/>
</dbReference>
<evidence type="ECO:0000256" key="4">
    <source>
        <dbReference type="ARBA" id="ARBA00023027"/>
    </source>
</evidence>
<evidence type="ECO:0000256" key="7">
    <source>
        <dbReference type="HAMAP-Rule" id="MF_01131"/>
    </source>
</evidence>
<dbReference type="InterPro" id="IPR009718">
    <property type="entry name" value="Rex_DNA-bd_C_dom"/>
</dbReference>
<feature type="domain" description="CoA-binding" evidence="8">
    <location>
        <begin position="81"/>
        <end position="182"/>
    </location>
</feature>
<evidence type="ECO:0000256" key="5">
    <source>
        <dbReference type="ARBA" id="ARBA00023125"/>
    </source>
</evidence>
<dbReference type="InterPro" id="IPR036388">
    <property type="entry name" value="WH-like_DNA-bd_sf"/>
</dbReference>
<dbReference type="GO" id="GO:0045892">
    <property type="term" value="P:negative regulation of DNA-templated transcription"/>
    <property type="evidence" value="ECO:0007669"/>
    <property type="project" value="InterPro"/>
</dbReference>
<dbReference type="GO" id="GO:0003677">
    <property type="term" value="F:DNA binding"/>
    <property type="evidence" value="ECO:0007669"/>
    <property type="project" value="UniProtKB-UniRule"/>
</dbReference>
<accession>A0A9Q2CZZ4</accession>
<keyword evidence="2 7" id="KW-0678">Repressor</keyword>
<dbReference type="InterPro" id="IPR003781">
    <property type="entry name" value="CoA-bd"/>
</dbReference>
<reference evidence="9 10" key="1">
    <citation type="submission" date="2020-08" db="EMBL/GenBank/DDBJ databases">
        <title>Genomic Encyclopedia of Type Strains, Phase IV (KMG-IV): sequencing the most valuable type-strain genomes for metagenomic binning, comparative biology and taxonomic classification.</title>
        <authorList>
            <person name="Goeker M."/>
        </authorList>
    </citation>
    <scope>NUCLEOTIDE SEQUENCE [LARGE SCALE GENOMIC DNA]</scope>
    <source>
        <strain evidence="9 10">DSM 19163</strain>
    </source>
</reference>
<dbReference type="RefSeq" id="WP_183675436.1">
    <property type="nucleotide sequence ID" value="NZ_CBCRYX010000012.1"/>
</dbReference>
<keyword evidence="6 7" id="KW-0804">Transcription</keyword>
<dbReference type="SUPFAM" id="SSF46785">
    <property type="entry name" value="Winged helix' DNA-binding domain"/>
    <property type="match status" value="1"/>
</dbReference>
<comment type="caution">
    <text evidence="9">The sequence shown here is derived from an EMBL/GenBank/DDBJ whole genome shotgun (WGS) entry which is preliminary data.</text>
</comment>
<evidence type="ECO:0000259" key="8">
    <source>
        <dbReference type="SMART" id="SM00881"/>
    </source>
</evidence>
<dbReference type="NCBIfam" id="NF003994">
    <property type="entry name" value="PRK05472.2-3"/>
    <property type="match status" value="1"/>
</dbReference>
<organism evidence="9 10">
    <name type="scientific">Nosocomiicoccus ampullae</name>
    <dbReference type="NCBI Taxonomy" id="489910"/>
    <lineage>
        <taxon>Bacteria</taxon>
        <taxon>Bacillati</taxon>
        <taxon>Bacillota</taxon>
        <taxon>Bacilli</taxon>
        <taxon>Bacillales</taxon>
        <taxon>Staphylococcaceae</taxon>
        <taxon>Nosocomiicoccus</taxon>
    </lineage>
</organism>
<dbReference type="GO" id="GO:0005737">
    <property type="term" value="C:cytoplasm"/>
    <property type="evidence" value="ECO:0007669"/>
    <property type="project" value="UniProtKB-SubCell"/>
</dbReference>
<protein>
    <recommendedName>
        <fullName evidence="7">Redox-sensing transcriptional repressor Rex</fullName>
    </recommendedName>
</protein>
<keyword evidence="4 7" id="KW-0520">NAD</keyword>
<comment type="subunit">
    <text evidence="7">Homodimer.</text>
</comment>